<evidence type="ECO:0000313" key="1">
    <source>
        <dbReference type="EMBL" id="CDJ60642.1"/>
    </source>
</evidence>
<accession>U6M8W9</accession>
<gene>
    <name evidence="1" type="ORF">EMWEY_00033240</name>
</gene>
<dbReference type="GeneID" id="25337310"/>
<dbReference type="OMA" id="KFNERTD"/>
<keyword evidence="2" id="KW-1185">Reference proteome</keyword>
<evidence type="ECO:0000313" key="2">
    <source>
        <dbReference type="Proteomes" id="UP000030763"/>
    </source>
</evidence>
<dbReference type="AlphaFoldDB" id="U6M8W9"/>
<protein>
    <submittedName>
        <fullName evidence="1">Uncharacterized protein</fullName>
    </submittedName>
</protein>
<organism evidence="1 2">
    <name type="scientific">Eimeria maxima</name>
    <name type="common">Coccidian parasite</name>
    <dbReference type="NCBI Taxonomy" id="5804"/>
    <lineage>
        <taxon>Eukaryota</taxon>
        <taxon>Sar</taxon>
        <taxon>Alveolata</taxon>
        <taxon>Apicomplexa</taxon>
        <taxon>Conoidasida</taxon>
        <taxon>Coccidia</taxon>
        <taxon>Eucoccidiorida</taxon>
        <taxon>Eimeriorina</taxon>
        <taxon>Eimeriidae</taxon>
        <taxon>Eimeria</taxon>
    </lineage>
</organism>
<dbReference type="EMBL" id="HG721897">
    <property type="protein sequence ID" value="CDJ60642.1"/>
    <property type="molecule type" value="Genomic_DNA"/>
</dbReference>
<dbReference type="OrthoDB" id="446168at2759"/>
<dbReference type="VEuPathDB" id="ToxoDB:EMWEY_00033240"/>
<dbReference type="Proteomes" id="UP000030763">
    <property type="component" value="Unassembled WGS sequence"/>
</dbReference>
<sequence length="518" mass="59905">MGEHERCSGLFCVIGLRAHYEQQERLFGRLLSSSALEEKKKKIASKESSELSWSLLDSAIASCVESVKKSEEIINKGAAALWISYHNPPLSALNTNEWLDTDLYWQAFVEKHFFYSQYQPGVDDPESPAVVEEARKDWHKRMGKFNDRSDTPLLYNFMDTLPSWEYYDIHRQVTRLVKAFIEHMMYYLIRTGGDYRFFPEMLPWQWLGDIEDQRYRFLSVAQRRRSTFQEASLAREKALDLLPLDMEHDLDNHLMKHFTDEAAYVSAAVGRLMASYSFLCHPFIPCSSLRSAITVMKIDNAKGKWYSLGDDVSALFYLPHPEARDPPRPKAALNRIMDHLTMTGQRFNPAYAAVFDSFADILEQRGEHWFCAEGECASQAFLRRLRTDDPQREVFEQYFEEMYSRFSSAEEVKPQDFVKLMQEKEKAHKAEVDVYSHWVLATRGDSAKEEADNIISLFNGKQLQPLLDNNSIVVFNEEGQKVKDPHLLVASFQAFEKLKDTILDAVKNVKTGGSQRKS</sequence>
<dbReference type="RefSeq" id="XP_013337292.1">
    <property type="nucleotide sequence ID" value="XM_013481838.1"/>
</dbReference>
<reference evidence="1" key="1">
    <citation type="submission" date="2013-10" db="EMBL/GenBank/DDBJ databases">
        <title>Genomic analysis of the causative agents of coccidiosis in chickens.</title>
        <authorList>
            <person name="Reid A.J."/>
            <person name="Blake D."/>
            <person name="Billington K."/>
            <person name="Browne H."/>
            <person name="Dunn M."/>
            <person name="Hung S."/>
            <person name="Kawahara F."/>
            <person name="Miranda-Saavedra D."/>
            <person name="Mourier T."/>
            <person name="Nagra H."/>
            <person name="Otto T.D."/>
            <person name="Rawlings N."/>
            <person name="Sanchez A."/>
            <person name="Sanders M."/>
            <person name="Subramaniam C."/>
            <person name="Tay Y."/>
            <person name="Dear P."/>
            <person name="Doerig C."/>
            <person name="Gruber A."/>
            <person name="Parkinson J."/>
            <person name="Shirley M."/>
            <person name="Wan K.L."/>
            <person name="Berriman M."/>
            <person name="Tomley F."/>
            <person name="Pain A."/>
        </authorList>
    </citation>
    <scope>NUCLEOTIDE SEQUENCE [LARGE SCALE GENOMIC DNA]</scope>
    <source>
        <strain evidence="1">Weybridge</strain>
    </source>
</reference>
<proteinExistence type="predicted"/>
<name>U6M8W9_EIMMA</name>
<reference evidence="1" key="2">
    <citation type="submission" date="2013-10" db="EMBL/GenBank/DDBJ databases">
        <authorList>
            <person name="Aslett M."/>
        </authorList>
    </citation>
    <scope>NUCLEOTIDE SEQUENCE [LARGE SCALE GENOMIC DNA]</scope>
    <source>
        <strain evidence="1">Weybridge</strain>
    </source>
</reference>